<evidence type="ECO:0000313" key="7">
    <source>
        <dbReference type="Proteomes" id="UP001527925"/>
    </source>
</evidence>
<evidence type="ECO:0000256" key="4">
    <source>
        <dbReference type="ARBA" id="ARBA00022755"/>
    </source>
</evidence>
<dbReference type="GO" id="GO:0004644">
    <property type="term" value="F:phosphoribosylglycinamide formyltransferase activity"/>
    <property type="evidence" value="ECO:0007669"/>
    <property type="project" value="UniProtKB-EC"/>
</dbReference>
<dbReference type="InterPro" id="IPR002376">
    <property type="entry name" value="Formyl_transf_N"/>
</dbReference>
<dbReference type="Gene3D" id="3.40.50.170">
    <property type="entry name" value="Formyl transferase, N-terminal domain"/>
    <property type="match status" value="1"/>
</dbReference>
<proteinExistence type="inferred from homology"/>
<dbReference type="InterPro" id="IPR036477">
    <property type="entry name" value="Formyl_transf_N_sf"/>
</dbReference>
<dbReference type="InterPro" id="IPR004607">
    <property type="entry name" value="GART"/>
</dbReference>
<keyword evidence="3 6" id="KW-0808">Transferase</keyword>
<protein>
    <recommendedName>
        <fullName evidence="2">phosphoribosylglycinamide formyltransferase 1</fullName>
        <ecNumber evidence="2">2.1.2.2</ecNumber>
    </recommendedName>
</protein>
<dbReference type="CDD" id="cd08645">
    <property type="entry name" value="FMT_core_GART"/>
    <property type="match status" value="1"/>
</dbReference>
<dbReference type="Pfam" id="PF00551">
    <property type="entry name" value="Formyl_trans_N"/>
    <property type="match status" value="1"/>
</dbReference>
<dbReference type="EMBL" id="JADGIZ020000017">
    <property type="protein sequence ID" value="KAL2916313.1"/>
    <property type="molecule type" value="Genomic_DNA"/>
</dbReference>
<gene>
    <name evidence="6" type="primary">ade5</name>
    <name evidence="6" type="ORF">HK105_204069</name>
</gene>
<feature type="domain" description="Formyl transferase N-terminal" evidence="5">
    <location>
        <begin position="6"/>
        <end position="211"/>
    </location>
</feature>
<dbReference type="PANTHER" id="PTHR43369">
    <property type="entry name" value="PHOSPHORIBOSYLGLYCINAMIDE FORMYLTRANSFERASE"/>
    <property type="match status" value="1"/>
</dbReference>
<dbReference type="HAMAP" id="MF_01930">
    <property type="entry name" value="PurN"/>
    <property type="match status" value="1"/>
</dbReference>
<comment type="pathway">
    <text evidence="1">Purine metabolism; IMP biosynthesis via de novo pathway; N(2)-formyl-N(1)-(5-phospho-D-ribosyl)glycinamide from N(1)-(5-phospho-D-ribosyl)glycinamide (10-formyl THF route): step 1/1.</text>
</comment>
<evidence type="ECO:0000256" key="3">
    <source>
        <dbReference type="ARBA" id="ARBA00022679"/>
    </source>
</evidence>
<dbReference type="Proteomes" id="UP001527925">
    <property type="component" value="Unassembled WGS sequence"/>
</dbReference>
<evidence type="ECO:0000259" key="5">
    <source>
        <dbReference type="Pfam" id="PF00551"/>
    </source>
</evidence>
<evidence type="ECO:0000256" key="2">
    <source>
        <dbReference type="ARBA" id="ARBA00012254"/>
    </source>
</evidence>
<reference evidence="6 7" key="1">
    <citation type="submission" date="2023-09" db="EMBL/GenBank/DDBJ databases">
        <title>Pangenome analysis of Batrachochytrium dendrobatidis and related Chytrids.</title>
        <authorList>
            <person name="Yacoub M.N."/>
            <person name="Stajich J.E."/>
            <person name="James T.Y."/>
        </authorList>
    </citation>
    <scope>NUCLEOTIDE SEQUENCE [LARGE SCALE GENOMIC DNA]</scope>
    <source>
        <strain evidence="6 7">JEL0888</strain>
    </source>
</reference>
<sequence>MPAAPRLVVLISGNGSNLQAIIDATRADRIGAQVALVVSNRRGVFGLERAATAGIPTLVKTLKPYRDQGKTRVDYDVDLAVEIKARLAELAAADPASVPLGADPSQPDLIVLAGFMHILSAEFLAGFADGRVINLHPALPGAFDGAHAIERAFDSFQRGEIANTGVMVHKVIPQVDRGEVVVKREVPILKTDTLATLEERMHSVEHELIVEGVRAMLTA</sequence>
<dbReference type="SUPFAM" id="SSF53328">
    <property type="entry name" value="Formyltransferase"/>
    <property type="match status" value="1"/>
</dbReference>
<accession>A0ABR4N9V9</accession>
<evidence type="ECO:0000313" key="6">
    <source>
        <dbReference type="EMBL" id="KAL2916313.1"/>
    </source>
</evidence>
<evidence type="ECO:0000256" key="1">
    <source>
        <dbReference type="ARBA" id="ARBA00005054"/>
    </source>
</evidence>
<comment type="caution">
    <text evidence="6">The sequence shown here is derived from an EMBL/GenBank/DDBJ whole genome shotgun (WGS) entry which is preliminary data.</text>
</comment>
<dbReference type="PANTHER" id="PTHR43369:SF2">
    <property type="entry name" value="PHOSPHORIBOSYLGLYCINAMIDE FORMYLTRANSFERASE"/>
    <property type="match status" value="1"/>
</dbReference>
<keyword evidence="7" id="KW-1185">Reference proteome</keyword>
<keyword evidence="4" id="KW-0658">Purine biosynthesis</keyword>
<name>A0ABR4N9V9_9FUNG</name>
<dbReference type="EC" id="2.1.2.2" evidence="2"/>
<organism evidence="6 7">
    <name type="scientific">Polyrhizophydium stewartii</name>
    <dbReference type="NCBI Taxonomy" id="2732419"/>
    <lineage>
        <taxon>Eukaryota</taxon>
        <taxon>Fungi</taxon>
        <taxon>Fungi incertae sedis</taxon>
        <taxon>Chytridiomycota</taxon>
        <taxon>Chytridiomycota incertae sedis</taxon>
        <taxon>Chytridiomycetes</taxon>
        <taxon>Rhizophydiales</taxon>
        <taxon>Rhizophydiales incertae sedis</taxon>
        <taxon>Polyrhizophydium</taxon>
    </lineage>
</organism>